<dbReference type="Pfam" id="PF03924">
    <property type="entry name" value="CHASE"/>
    <property type="match status" value="1"/>
</dbReference>
<reference evidence="8" key="1">
    <citation type="submission" date="2014-11" db="EMBL/GenBank/DDBJ databases">
        <authorList>
            <person name="Otto D Thomas"/>
            <person name="Naeem Raeece"/>
        </authorList>
    </citation>
    <scope>NUCLEOTIDE SEQUENCE</scope>
</reference>
<dbReference type="GO" id="GO:0007165">
    <property type="term" value="P:signal transduction"/>
    <property type="evidence" value="ECO:0007669"/>
    <property type="project" value="UniProtKB-ARBA"/>
</dbReference>
<protein>
    <recommendedName>
        <fullName evidence="7">CHASE domain-containing protein</fullName>
    </recommendedName>
</protein>
<dbReference type="GO" id="GO:0003824">
    <property type="term" value="F:catalytic activity"/>
    <property type="evidence" value="ECO:0007669"/>
    <property type="project" value="UniProtKB-ARBA"/>
</dbReference>
<feature type="compositionally biased region" description="Basic and acidic residues" evidence="5">
    <location>
        <begin position="594"/>
        <end position="603"/>
    </location>
</feature>
<evidence type="ECO:0000256" key="4">
    <source>
        <dbReference type="ARBA" id="ARBA00023136"/>
    </source>
</evidence>
<dbReference type="InterPro" id="IPR006189">
    <property type="entry name" value="CHASE_dom"/>
</dbReference>
<proteinExistence type="predicted"/>
<keyword evidence="4 6" id="KW-0472">Membrane</keyword>
<feature type="compositionally biased region" description="Basic and acidic residues" evidence="5">
    <location>
        <begin position="1"/>
        <end position="21"/>
    </location>
</feature>
<feature type="region of interest" description="Disordered" evidence="5">
    <location>
        <begin position="1"/>
        <end position="24"/>
    </location>
</feature>
<evidence type="ECO:0000256" key="3">
    <source>
        <dbReference type="ARBA" id="ARBA00022989"/>
    </source>
</evidence>
<accession>A0A0G4H9E0</accession>
<evidence type="ECO:0000256" key="1">
    <source>
        <dbReference type="ARBA" id="ARBA00004370"/>
    </source>
</evidence>
<keyword evidence="3 6" id="KW-1133">Transmembrane helix</keyword>
<dbReference type="AlphaFoldDB" id="A0A0G4H9E0"/>
<feature type="compositionally biased region" description="Low complexity" evidence="5">
    <location>
        <begin position="920"/>
        <end position="940"/>
    </location>
</feature>
<feature type="compositionally biased region" description="Polar residues" evidence="5">
    <location>
        <begin position="971"/>
        <end position="981"/>
    </location>
</feature>
<dbReference type="Gene3D" id="3.30.450.350">
    <property type="entry name" value="CHASE domain"/>
    <property type="match status" value="1"/>
</dbReference>
<dbReference type="SMART" id="SM01079">
    <property type="entry name" value="CHASE"/>
    <property type="match status" value="1"/>
</dbReference>
<feature type="region of interest" description="Disordered" evidence="5">
    <location>
        <begin position="970"/>
        <end position="1046"/>
    </location>
</feature>
<evidence type="ECO:0000313" key="8">
    <source>
        <dbReference type="EMBL" id="CEM40344.1"/>
    </source>
</evidence>
<dbReference type="VEuPathDB" id="CryptoDB:Cvel_25240"/>
<gene>
    <name evidence="8" type="ORF">Cvel_25240</name>
</gene>
<feature type="region of interest" description="Disordered" evidence="5">
    <location>
        <begin position="795"/>
        <end position="818"/>
    </location>
</feature>
<dbReference type="GO" id="GO:0016020">
    <property type="term" value="C:membrane"/>
    <property type="evidence" value="ECO:0007669"/>
    <property type="project" value="UniProtKB-SubCell"/>
</dbReference>
<keyword evidence="2 6" id="KW-0812">Transmembrane</keyword>
<feature type="region of interest" description="Disordered" evidence="5">
    <location>
        <begin position="899"/>
        <end position="958"/>
    </location>
</feature>
<feature type="domain" description="CHASE" evidence="7">
    <location>
        <begin position="112"/>
        <end position="374"/>
    </location>
</feature>
<name>A0A0G4H9E0_9ALVE</name>
<organism evidence="8">
    <name type="scientific">Chromera velia CCMP2878</name>
    <dbReference type="NCBI Taxonomy" id="1169474"/>
    <lineage>
        <taxon>Eukaryota</taxon>
        <taxon>Sar</taxon>
        <taxon>Alveolata</taxon>
        <taxon>Colpodellida</taxon>
        <taxon>Chromeraceae</taxon>
        <taxon>Chromera</taxon>
    </lineage>
</organism>
<dbReference type="InterPro" id="IPR042240">
    <property type="entry name" value="CHASE_sf"/>
</dbReference>
<comment type="subcellular location">
    <subcellularLocation>
        <location evidence="1">Membrane</location>
    </subcellularLocation>
</comment>
<evidence type="ECO:0000256" key="6">
    <source>
        <dbReference type="SAM" id="Phobius"/>
    </source>
</evidence>
<sequence>MEEAERTIEEGEGRGGKDKGSRKPSVLSWRVKGVLTNLAKCYRKYHIWLRTVALFVVMCFAVGKLLITREEEFSRARAAFVNTAGHLFAAMDETWHHVLSKTGMMANHIAAQHGFISRYNFRDFVRSPPEGFWAMPAVRAFAFLPLVPAALRDRYEKEGKRDSPLGSSYQFIDEAGNRDADHEEYFPAQVVAPIEEFQYWGGIDFRSSVIHKGCEASHIERTRRTGKTTVSGALKSHVREGVEDGETLIAAAVPLFRTEKLTPNAEWLWKRNPLNQTDVASSEWVPETMAHLALQPGDGPFAIVRKEKSEEGGEEGVSDDEDLRLFGLVVAILEVQMILERLSRGLVTHNRWQHLTVALFDLGAPEGAQLLASVPPPETSEDRTQKPKLDVKSVHVKEGEETKTTKKRREYSMQDLESGLFDAESELSMTVDGCDPILGIKVFGPPDGCPLVAVGELELLARRTGRRWALQVESTAAYVKESRSNVPLIVFILALTVILLDYYRVILNLGLAATWCCTWGRTDLFIHEGCRWQRNSRNAYVHRRQKRASRRCTKGCLSLLPGGWGGRGRVGGRRTSVAETILPLDGPPSSSPNKKKESGEKRGLRTSDFYCRDCARERGSSFHPSIPSQQSSVNDVLDLTAEGRIPPSPFPGEEGQTPSPYPALSVSKSAVFPMRGYTEGTLDTASPHDSSSLPPDRQLTWGGTDVGGGFGKVQGPRRIVSHGLCLSSRMQSTISSFNGTGKRIPPPPPLETLAAGWVPPPSCVYPAVSLSGLPSKTDSAPDVARVRESLFSAAGAGEGNGEFPSHSNCSRGSPERSPHLNLNIPARVALSEATAVGASSREGCVEGGEWRQSSEPALNLLYGVRQMDSGGELPLLPVFPGSASDIISCIPVERVPKVFERGGGGDGREVRDWGGRIPDGDVVVDPPSSSSSSVGGSSVREGGGRGGDRLSLLNSANGGMMKTEAVRVQLGGSSDSASSCMRSVEEGQTEKIGTGKQAHEGDKSRKPRRSNSLGGGGTLVFHPPSDDAAVASESLSVPRRHSSRLRTPVQVVLPCLDELQQPDE</sequence>
<feature type="region of interest" description="Disordered" evidence="5">
    <location>
        <begin position="642"/>
        <end position="661"/>
    </location>
</feature>
<dbReference type="EMBL" id="CDMZ01002019">
    <property type="protein sequence ID" value="CEM40344.1"/>
    <property type="molecule type" value="Genomic_DNA"/>
</dbReference>
<evidence type="ECO:0000256" key="5">
    <source>
        <dbReference type="SAM" id="MobiDB-lite"/>
    </source>
</evidence>
<feature type="transmembrane region" description="Helical" evidence="6">
    <location>
        <begin position="47"/>
        <end position="67"/>
    </location>
</feature>
<evidence type="ECO:0000256" key="2">
    <source>
        <dbReference type="ARBA" id="ARBA00022692"/>
    </source>
</evidence>
<feature type="region of interest" description="Disordered" evidence="5">
    <location>
        <begin position="580"/>
        <end position="603"/>
    </location>
</feature>
<evidence type="ECO:0000259" key="7">
    <source>
        <dbReference type="SMART" id="SM01079"/>
    </source>
</evidence>